<comment type="subunit">
    <text evidence="6">Component of the GINS complex.</text>
</comment>
<dbReference type="SUPFAM" id="SSF158573">
    <property type="entry name" value="GINS helical bundle-like"/>
    <property type="match status" value="1"/>
</dbReference>
<protein>
    <recommendedName>
        <fullName evidence="3 6">DNA replication complex GINS protein PSF1</fullName>
    </recommendedName>
</protein>
<dbReference type="GO" id="GO:0000811">
    <property type="term" value="C:GINS complex"/>
    <property type="evidence" value="ECO:0007669"/>
    <property type="project" value="UniProtKB-UniRule"/>
</dbReference>
<dbReference type="Gene3D" id="1.20.58.1030">
    <property type="match status" value="1"/>
</dbReference>
<dbReference type="RefSeq" id="XP_018229646.1">
    <property type="nucleotide sequence ID" value="XM_018374292.1"/>
</dbReference>
<dbReference type="Pfam" id="PF05916">
    <property type="entry name" value="Sld5"/>
    <property type="match status" value="1"/>
</dbReference>
<feature type="domain" description="DNA replication complex GINS protein PSF1 C-terminal" evidence="8">
    <location>
        <begin position="147"/>
        <end position="194"/>
    </location>
</feature>
<dbReference type="EMBL" id="LFWA01000008">
    <property type="protein sequence ID" value="KTW30085.1"/>
    <property type="molecule type" value="Genomic_DNA"/>
</dbReference>
<evidence type="ECO:0000313" key="10">
    <source>
        <dbReference type="Proteomes" id="UP000053447"/>
    </source>
</evidence>
<sequence>MFGDFAAKLIADTSRAIRLDTWPPYETERVQAVLREICALDEASRELLEAHGGTTFSQTEYPGIAAHLLVQYLCKLRNKRCLLAYHRARAIRLASTCWSDPLQAVVDSGLLSAAERTYLRAYTSLCSYYMQQWPGIDFGGALEPPNDLYVNVRVLQDVGEIQTEYGAITLNKNSQFFLRLSDVEGLLRQGYLQRVS</sequence>
<dbReference type="CDD" id="cd21696">
    <property type="entry name" value="GINS_B_Psf1"/>
    <property type="match status" value="1"/>
</dbReference>
<gene>
    <name evidence="9" type="ORF">T551_02029</name>
</gene>
<dbReference type="eggNOG" id="KOG3303">
    <property type="taxonomic scope" value="Eukaryota"/>
</dbReference>
<feature type="domain" description="GINS subunit" evidence="7">
    <location>
        <begin position="68"/>
        <end position="132"/>
    </location>
</feature>
<dbReference type="GO" id="GO:0071162">
    <property type="term" value="C:CMG complex"/>
    <property type="evidence" value="ECO:0007669"/>
    <property type="project" value="EnsemblFungi"/>
</dbReference>
<evidence type="ECO:0000259" key="8">
    <source>
        <dbReference type="Pfam" id="PF24997"/>
    </source>
</evidence>
<name>A0A0W4ZNY2_PNEJ7</name>
<dbReference type="InterPro" id="IPR056783">
    <property type="entry name" value="PSF1_C"/>
</dbReference>
<dbReference type="VEuPathDB" id="FungiDB:T551_02029"/>
<dbReference type="PANTHER" id="PTHR12914:SF2">
    <property type="entry name" value="DNA REPLICATION COMPLEX GINS PROTEIN PSF1"/>
    <property type="match status" value="1"/>
</dbReference>
<evidence type="ECO:0000313" key="9">
    <source>
        <dbReference type="EMBL" id="KTW30085.1"/>
    </source>
</evidence>
<dbReference type="GO" id="GO:0000727">
    <property type="term" value="P:double-strand break repair via break-induced replication"/>
    <property type="evidence" value="ECO:0007669"/>
    <property type="project" value="EnsemblFungi"/>
</dbReference>
<dbReference type="Pfam" id="PF24997">
    <property type="entry name" value="PSF1_C"/>
    <property type="match status" value="1"/>
</dbReference>
<comment type="caution">
    <text evidence="9">The sequence shown here is derived from an EMBL/GenBank/DDBJ whole genome shotgun (WGS) entry which is preliminary data.</text>
</comment>
<evidence type="ECO:0000259" key="7">
    <source>
        <dbReference type="Pfam" id="PF05916"/>
    </source>
</evidence>
<evidence type="ECO:0000256" key="3">
    <source>
        <dbReference type="ARBA" id="ARBA00015143"/>
    </source>
</evidence>
<proteinExistence type="inferred from homology"/>
<dbReference type="PANTHER" id="PTHR12914">
    <property type="entry name" value="PARTNER OF SLD5"/>
    <property type="match status" value="1"/>
</dbReference>
<dbReference type="InterPro" id="IPR021151">
    <property type="entry name" value="GINS_A"/>
</dbReference>
<keyword evidence="4 6" id="KW-0235">DNA replication</keyword>
<dbReference type="GO" id="GO:1902983">
    <property type="term" value="P:DNA strand elongation involved in mitotic DNA replication"/>
    <property type="evidence" value="ECO:0007669"/>
    <property type="project" value="EnsemblFungi"/>
</dbReference>
<dbReference type="InterPro" id="IPR005339">
    <property type="entry name" value="GINS_Psf1"/>
</dbReference>
<comment type="subcellular location">
    <subcellularLocation>
        <location evidence="1 6">Nucleus</location>
    </subcellularLocation>
</comment>
<evidence type="ECO:0000256" key="5">
    <source>
        <dbReference type="ARBA" id="ARBA00023242"/>
    </source>
</evidence>
<dbReference type="GeneID" id="28940547"/>
<dbReference type="Proteomes" id="UP000053447">
    <property type="component" value="Unassembled WGS sequence"/>
</dbReference>
<comment type="similarity">
    <text evidence="2 6">Belongs to the GINS1/PSF1 family.</text>
</comment>
<reference evidence="10" key="1">
    <citation type="journal article" date="2016" name="Nat. Commun.">
        <title>Genome analysis of three Pneumocystis species reveals adaptation mechanisms to life exclusively in mammalian hosts.</title>
        <authorList>
            <person name="Ma L."/>
            <person name="Chen Z."/>
            <person name="Huang D.W."/>
            <person name="Kutty G."/>
            <person name="Ishihara M."/>
            <person name="Wang H."/>
            <person name="Abouelleil A."/>
            <person name="Bishop L."/>
            <person name="Davey E."/>
            <person name="Deng R."/>
            <person name="Deng X."/>
            <person name="Fan L."/>
            <person name="Fantoni G."/>
            <person name="Fitzgerald M."/>
            <person name="Gogineni E."/>
            <person name="Goldberg J.M."/>
            <person name="Handley G."/>
            <person name="Hu X."/>
            <person name="Huber C."/>
            <person name="Jiao X."/>
            <person name="Jones K."/>
            <person name="Levin J.Z."/>
            <person name="Liu Y."/>
            <person name="Macdonald P."/>
            <person name="Melnikov A."/>
            <person name="Raley C."/>
            <person name="Sassi M."/>
            <person name="Sherman B.T."/>
            <person name="Song X."/>
            <person name="Sykes S."/>
            <person name="Tran B."/>
            <person name="Walsh L."/>
            <person name="Xia Y."/>
            <person name="Yang J."/>
            <person name="Young S."/>
            <person name="Zeng Q."/>
            <person name="Zheng X."/>
            <person name="Stephens R."/>
            <person name="Nusbaum C."/>
            <person name="Birren B.W."/>
            <person name="Azadi P."/>
            <person name="Lempicki R.A."/>
            <person name="Cuomo C.A."/>
            <person name="Kovacs J.A."/>
        </authorList>
    </citation>
    <scope>NUCLEOTIDE SEQUENCE [LARGE SCALE GENOMIC DNA]</scope>
    <source>
        <strain evidence="10">RU7</strain>
    </source>
</reference>
<evidence type="ECO:0000256" key="1">
    <source>
        <dbReference type="ARBA" id="ARBA00004123"/>
    </source>
</evidence>
<dbReference type="OrthoDB" id="10252587at2759"/>
<dbReference type="STRING" id="1408657.A0A0W4ZNY2"/>
<organism evidence="9 10">
    <name type="scientific">Pneumocystis jirovecii (strain RU7)</name>
    <name type="common">Human pneumocystis pneumonia agent</name>
    <dbReference type="NCBI Taxonomy" id="1408657"/>
    <lineage>
        <taxon>Eukaryota</taxon>
        <taxon>Fungi</taxon>
        <taxon>Dikarya</taxon>
        <taxon>Ascomycota</taxon>
        <taxon>Taphrinomycotina</taxon>
        <taxon>Pneumocystomycetes</taxon>
        <taxon>Pneumocystaceae</taxon>
        <taxon>Pneumocystis</taxon>
    </lineage>
</organism>
<accession>A0A0W4ZNY2</accession>
<evidence type="ECO:0000256" key="4">
    <source>
        <dbReference type="ARBA" id="ARBA00022705"/>
    </source>
</evidence>
<dbReference type="GO" id="GO:0043596">
    <property type="term" value="C:nuclear replication fork"/>
    <property type="evidence" value="ECO:0007669"/>
    <property type="project" value="EnsemblFungi"/>
</dbReference>
<comment type="function">
    <text evidence="6">Required for correct functioning of the GINS complex, a complex that plays an essential role in the initiation of DNA replication, and progression of DNA replication forks. GINS complex seems to bind preferentially to single-stranded DNA.</text>
</comment>
<keyword evidence="5 6" id="KW-0539">Nucleus</keyword>
<evidence type="ECO:0000256" key="6">
    <source>
        <dbReference type="RuleBase" id="RU368085"/>
    </source>
</evidence>
<keyword evidence="10" id="KW-1185">Reference proteome</keyword>
<dbReference type="InterPro" id="IPR036224">
    <property type="entry name" value="GINS_bundle-like_dom_sf"/>
</dbReference>
<dbReference type="AlphaFoldDB" id="A0A0W4ZNY2"/>
<evidence type="ECO:0000256" key="2">
    <source>
        <dbReference type="ARBA" id="ARBA00006677"/>
    </source>
</evidence>
<dbReference type="GO" id="GO:1902975">
    <property type="term" value="P:mitotic DNA replication initiation"/>
    <property type="evidence" value="ECO:0007669"/>
    <property type="project" value="EnsemblFungi"/>
</dbReference>
<dbReference type="CDD" id="cd11710">
    <property type="entry name" value="GINS_A_psf1"/>
    <property type="match status" value="1"/>
</dbReference>